<keyword evidence="2" id="KW-1185">Reference proteome</keyword>
<dbReference type="InterPro" id="IPR006439">
    <property type="entry name" value="HAD-SF_hydro_IA"/>
</dbReference>
<dbReference type="CDD" id="cd07505">
    <property type="entry name" value="HAD_BPGM-like"/>
    <property type="match status" value="1"/>
</dbReference>
<dbReference type="Proteomes" id="UP000646484">
    <property type="component" value="Unassembled WGS sequence"/>
</dbReference>
<dbReference type="PANTHER" id="PTHR18901:SF38">
    <property type="entry name" value="PSEUDOURIDINE-5'-PHOSPHATASE"/>
    <property type="match status" value="1"/>
</dbReference>
<reference evidence="1 2" key="1">
    <citation type="submission" date="2020-08" db="EMBL/GenBank/DDBJ databases">
        <title>Genome public.</title>
        <authorList>
            <person name="Liu C."/>
            <person name="Sun Q."/>
        </authorList>
    </citation>
    <scope>NUCLEOTIDE SEQUENCE [LARGE SCALE GENOMIC DNA]</scope>
    <source>
        <strain evidence="1 2">NSJ-56</strain>
    </source>
</reference>
<dbReference type="InterPro" id="IPR023198">
    <property type="entry name" value="PGP-like_dom2"/>
</dbReference>
<dbReference type="SUPFAM" id="SSF56784">
    <property type="entry name" value="HAD-like"/>
    <property type="match status" value="1"/>
</dbReference>
<dbReference type="InterPro" id="IPR023214">
    <property type="entry name" value="HAD_sf"/>
</dbReference>
<dbReference type="InterPro" id="IPR041492">
    <property type="entry name" value="HAD_2"/>
</dbReference>
<proteinExistence type="predicted"/>
<evidence type="ECO:0000313" key="1">
    <source>
        <dbReference type="EMBL" id="MBC5622979.1"/>
    </source>
</evidence>
<dbReference type="Gene3D" id="1.10.150.240">
    <property type="entry name" value="Putative phosphatase, domain 2"/>
    <property type="match status" value="1"/>
</dbReference>
<dbReference type="NCBIfam" id="TIGR01509">
    <property type="entry name" value="HAD-SF-IA-v3"/>
    <property type="match status" value="1"/>
</dbReference>
<protein>
    <submittedName>
        <fullName evidence="1">HAD family phosphatase</fullName>
    </submittedName>
</protein>
<dbReference type="Gene3D" id="3.40.50.1000">
    <property type="entry name" value="HAD superfamily/HAD-like"/>
    <property type="match status" value="1"/>
</dbReference>
<dbReference type="Pfam" id="PF13419">
    <property type="entry name" value="HAD_2"/>
    <property type="match status" value="1"/>
</dbReference>
<dbReference type="EMBL" id="JACOOH010000008">
    <property type="protein sequence ID" value="MBC5622979.1"/>
    <property type="molecule type" value="Genomic_DNA"/>
</dbReference>
<comment type="caution">
    <text evidence="1">The sequence shown here is derived from an EMBL/GenBank/DDBJ whole genome shotgun (WGS) entry which is preliminary data.</text>
</comment>
<organism evidence="1 2">
    <name type="scientific">Butyricimonas hominis</name>
    <dbReference type="NCBI Taxonomy" id="2763032"/>
    <lineage>
        <taxon>Bacteria</taxon>
        <taxon>Pseudomonadati</taxon>
        <taxon>Bacteroidota</taxon>
        <taxon>Bacteroidia</taxon>
        <taxon>Bacteroidales</taxon>
        <taxon>Odoribacteraceae</taxon>
        <taxon>Butyricimonas</taxon>
    </lineage>
</organism>
<dbReference type="SFLD" id="SFLDG01129">
    <property type="entry name" value="C1.5:_HAD__Beta-PGM__Phosphata"/>
    <property type="match status" value="1"/>
</dbReference>
<accession>A0ABR7D519</accession>
<sequence length="222" mass="25338">MNRERRFAALFDMDGVVLDTEGQYDLFWIEQGKRFHPGMPDFYKKIKGMTTEKILEDYFGGNMDLQQQISQELEEFEEKMNYPYVPGVENFIRVLLDHGVRIALVTSSNNVKMSYALKAHPEFTEYFERIITADKITKSKPAPECYLLAAKELQMETDVCCVFEDSFAGIEAGRNARMKVVGLATTNAKEKIEGMVDRVIADFTGCSYDGFVDLMDGGTMMF</sequence>
<gene>
    <name evidence="1" type="ORF">H8S64_17945</name>
</gene>
<name>A0ABR7D519_9BACT</name>
<evidence type="ECO:0000313" key="2">
    <source>
        <dbReference type="Proteomes" id="UP000646484"/>
    </source>
</evidence>
<dbReference type="PANTHER" id="PTHR18901">
    <property type="entry name" value="2-DEOXYGLUCOSE-6-PHOSPHATE PHOSPHATASE 2"/>
    <property type="match status" value="1"/>
</dbReference>
<dbReference type="NCBIfam" id="TIGR01549">
    <property type="entry name" value="HAD-SF-IA-v1"/>
    <property type="match status" value="1"/>
</dbReference>
<dbReference type="InterPro" id="IPR036412">
    <property type="entry name" value="HAD-like_sf"/>
</dbReference>
<dbReference type="SFLD" id="SFLDS00003">
    <property type="entry name" value="Haloacid_Dehalogenase"/>
    <property type="match status" value="1"/>
</dbReference>